<dbReference type="HOGENOM" id="CLU_196758_0_0_5"/>
<reference evidence="1 2" key="1">
    <citation type="journal article" date="2011" name="J. Bacteriol.">
        <title>Genome of Ochrobactrum anthropi ATCC 49188 T, a versatile opportunistic pathogen and symbiont of several eukaryotic hosts.</title>
        <authorList>
            <person name="Chain P.S."/>
            <person name="Lang D.M."/>
            <person name="Comerci D.J."/>
            <person name="Malfatti S.A."/>
            <person name="Vergez L.M."/>
            <person name="Shin M."/>
            <person name="Ugalde R.A."/>
            <person name="Garcia E."/>
            <person name="Tolmasky M.E."/>
        </authorList>
    </citation>
    <scope>NUCLEOTIDE SEQUENCE [LARGE SCALE GENOMIC DNA]</scope>
    <source>
        <strain evidence="2">ATCC 49188 / DSM 6882 / CCUG 24695 / JCM 21032 / LMG 3331 / NBRC 15819 / NCTC 12168 / Alc 37</strain>
    </source>
</reference>
<dbReference type="AlphaFoldDB" id="A6WZ24"/>
<dbReference type="Proteomes" id="UP000002301">
    <property type="component" value="Chromosome 1"/>
</dbReference>
<dbReference type="PATRIC" id="fig|439375.7.peg.1585"/>
<dbReference type="RefSeq" id="WP_012091566.1">
    <property type="nucleotide sequence ID" value="NC_009667.1"/>
</dbReference>
<dbReference type="KEGG" id="oan:Oant_1512"/>
<dbReference type="EMBL" id="CP000758">
    <property type="protein sequence ID" value="ABS14228.1"/>
    <property type="molecule type" value="Genomic_DNA"/>
</dbReference>
<organism evidence="1 2">
    <name type="scientific">Brucella anthropi (strain ATCC 49188 / DSM 6882 / CCUG 24695 / JCM 21032 / LMG 3331 / NBRC 15819 / NCTC 12168 / Alc 37)</name>
    <name type="common">Ochrobactrum anthropi</name>
    <dbReference type="NCBI Taxonomy" id="439375"/>
    <lineage>
        <taxon>Bacteria</taxon>
        <taxon>Pseudomonadati</taxon>
        <taxon>Pseudomonadota</taxon>
        <taxon>Alphaproteobacteria</taxon>
        <taxon>Hyphomicrobiales</taxon>
        <taxon>Brucellaceae</taxon>
        <taxon>Brucella/Ochrobactrum group</taxon>
        <taxon>Brucella</taxon>
    </lineage>
</organism>
<gene>
    <name evidence="1" type="ordered locus">Oant_1512</name>
</gene>
<sequence>MSEAIHPAPAEFTEEQIAQDHILRYFHYAHLPEVLRNRSKPFCDLAHQIVETTPRNPERTVALRKLLEAKDAAVRAGLS</sequence>
<evidence type="ECO:0000313" key="2">
    <source>
        <dbReference type="Proteomes" id="UP000002301"/>
    </source>
</evidence>
<protein>
    <submittedName>
        <fullName evidence="1">Uncharacterized protein</fullName>
    </submittedName>
</protein>
<proteinExistence type="predicted"/>
<dbReference type="eggNOG" id="ENOG5033131">
    <property type="taxonomic scope" value="Bacteria"/>
</dbReference>
<keyword evidence="2" id="KW-1185">Reference proteome</keyword>
<name>A6WZ24_BRUA4</name>
<dbReference type="STRING" id="439375.Oant_1512"/>
<evidence type="ECO:0000313" key="1">
    <source>
        <dbReference type="EMBL" id="ABS14228.1"/>
    </source>
</evidence>
<accession>A6WZ24</accession>